<organism evidence="2">
    <name type="scientific">Odontella aurita</name>
    <dbReference type="NCBI Taxonomy" id="265563"/>
    <lineage>
        <taxon>Eukaryota</taxon>
        <taxon>Sar</taxon>
        <taxon>Stramenopiles</taxon>
        <taxon>Ochrophyta</taxon>
        <taxon>Bacillariophyta</taxon>
        <taxon>Mediophyceae</taxon>
        <taxon>Biddulphiophycidae</taxon>
        <taxon>Eupodiscales</taxon>
        <taxon>Odontellaceae</taxon>
        <taxon>Odontella</taxon>
    </lineage>
</organism>
<dbReference type="AlphaFoldDB" id="A0A7S4NFI1"/>
<gene>
    <name evidence="2" type="ORF">OAUR00152_LOCUS39488</name>
</gene>
<feature type="region of interest" description="Disordered" evidence="1">
    <location>
        <begin position="385"/>
        <end position="410"/>
    </location>
</feature>
<proteinExistence type="predicted"/>
<feature type="compositionally biased region" description="Basic and acidic residues" evidence="1">
    <location>
        <begin position="606"/>
        <end position="619"/>
    </location>
</feature>
<evidence type="ECO:0000313" key="2">
    <source>
        <dbReference type="EMBL" id="CAE2284368.1"/>
    </source>
</evidence>
<protein>
    <submittedName>
        <fullName evidence="2">Uncharacterized protein</fullName>
    </submittedName>
</protein>
<sequence length="649" mass="71545">MSLGFARDSILNLQQLGEGFGIEADAHEVGDGDDDVGMILDDDDEDEEPPKSSLIPFPASAPAPSPERSNVVQNMASGARVTSDQPQHFKEEQAEAPKTVTNQYAGFASDYAEYSSYYESDPYAAGYGYGGYGMQQGQASGKKNIFCCLFAPWNANKEVGPPSDEESNTREDEEQETQVPSANSTVPELVPPVVSYDLSREEEKKAEENVTEHQLPKKSVGQNASEYVARGALEEKVDELANTNLPVVPTPVDTADEEEKEEPLPPKGILKKCKMSLHKSASVDASRRDDSSVASGDNRRHMFPSYSRETTNDEDKESKKLSFAPMARVVTVTSRKDLAFLQKSQIWWQRTDYDDFKKTGRIIAKAMLQGGSEIWLTSNDAWGKKRSQSSQQATATNANDENGNEDEQDTEYERALHKYIGGLQQEAGEQPRESESSFGNKWWCKFGHSRRGLEHIASMEEGRQRQRNVNTATKAVMDEQRRQRMNRTKDAFKLATIAHQYTSWARDLSLAAAAADREAVRVNFKSDAKCRSHYLVTGVNAKQSVPFTDSQKYSFISGHLAAELLDANTSSSMKTKREEGKGIVGTRSTSLREDAPTPPLEDEAEEAIHESNAPKDNMARKAAGFAANDGEKVNISAVLSGMGSVVVQG</sequence>
<feature type="compositionally biased region" description="Basic and acidic residues" evidence="1">
    <location>
        <begin position="310"/>
        <end position="319"/>
    </location>
</feature>
<dbReference type="EMBL" id="HBKQ01057819">
    <property type="protein sequence ID" value="CAE2284368.1"/>
    <property type="molecule type" value="Transcribed_RNA"/>
</dbReference>
<reference evidence="2" key="1">
    <citation type="submission" date="2021-01" db="EMBL/GenBank/DDBJ databases">
        <authorList>
            <person name="Corre E."/>
            <person name="Pelletier E."/>
            <person name="Niang G."/>
            <person name="Scheremetjew M."/>
            <person name="Finn R."/>
            <person name="Kale V."/>
            <person name="Holt S."/>
            <person name="Cochrane G."/>
            <person name="Meng A."/>
            <person name="Brown T."/>
            <person name="Cohen L."/>
        </authorList>
    </citation>
    <scope>NUCLEOTIDE SEQUENCE</scope>
    <source>
        <strain evidence="2">Isolate 1302-5</strain>
    </source>
</reference>
<feature type="compositionally biased region" description="Basic and acidic residues" evidence="1">
    <location>
        <begin position="198"/>
        <end position="215"/>
    </location>
</feature>
<evidence type="ECO:0000256" key="1">
    <source>
        <dbReference type="SAM" id="MobiDB-lite"/>
    </source>
</evidence>
<accession>A0A7S4NFI1</accession>
<feature type="compositionally biased region" description="Polar residues" evidence="1">
    <location>
        <begin position="177"/>
        <end position="186"/>
    </location>
</feature>
<feature type="region of interest" description="Disordered" evidence="1">
    <location>
        <begin position="78"/>
        <end position="97"/>
    </location>
</feature>
<feature type="region of interest" description="Disordered" evidence="1">
    <location>
        <begin position="240"/>
        <end position="319"/>
    </location>
</feature>
<feature type="region of interest" description="Disordered" evidence="1">
    <location>
        <begin position="24"/>
        <end position="70"/>
    </location>
</feature>
<name>A0A7S4NFI1_9STRA</name>
<feature type="region of interest" description="Disordered" evidence="1">
    <location>
        <begin position="570"/>
        <end position="623"/>
    </location>
</feature>
<feature type="region of interest" description="Disordered" evidence="1">
    <location>
        <begin position="155"/>
        <end position="223"/>
    </location>
</feature>
<feature type="compositionally biased region" description="Polar residues" evidence="1">
    <location>
        <begin position="388"/>
        <end position="401"/>
    </location>
</feature>
<feature type="compositionally biased region" description="Acidic residues" evidence="1">
    <location>
        <begin position="31"/>
        <end position="48"/>
    </location>
</feature>
<feature type="compositionally biased region" description="Acidic residues" evidence="1">
    <location>
        <begin position="163"/>
        <end position="176"/>
    </location>
</feature>